<keyword evidence="1 4" id="KW-0489">Methyltransferase</keyword>
<gene>
    <name evidence="4" type="primary">TARB1</name>
</gene>
<dbReference type="CDD" id="cd18091">
    <property type="entry name" value="SpoU-like_TRM3-like"/>
    <property type="match status" value="1"/>
</dbReference>
<dbReference type="OrthoDB" id="241340at2759"/>
<dbReference type="AlphaFoldDB" id="W8C0V0"/>
<organism evidence="4">
    <name type="scientific">Ceratitis capitata</name>
    <name type="common">Mediterranean fruit fly</name>
    <name type="synonym">Tephritis capitata</name>
    <dbReference type="NCBI Taxonomy" id="7213"/>
    <lineage>
        <taxon>Eukaryota</taxon>
        <taxon>Metazoa</taxon>
        <taxon>Ecdysozoa</taxon>
        <taxon>Arthropoda</taxon>
        <taxon>Hexapoda</taxon>
        <taxon>Insecta</taxon>
        <taxon>Pterygota</taxon>
        <taxon>Neoptera</taxon>
        <taxon>Endopterygota</taxon>
        <taxon>Diptera</taxon>
        <taxon>Brachycera</taxon>
        <taxon>Muscomorpha</taxon>
        <taxon>Tephritoidea</taxon>
        <taxon>Tephritidae</taxon>
        <taxon>Ceratitis</taxon>
        <taxon>Ceratitis</taxon>
    </lineage>
</organism>
<reference evidence="4" key="1">
    <citation type="submission" date="2013-07" db="EMBL/GenBank/DDBJ databases">
        <authorList>
            <person name="Geib S."/>
        </authorList>
    </citation>
    <scope>NUCLEOTIDE SEQUENCE</scope>
</reference>
<dbReference type="GO" id="GO:0016423">
    <property type="term" value="F:tRNA (guanine) methyltransferase activity"/>
    <property type="evidence" value="ECO:0007669"/>
    <property type="project" value="InterPro"/>
</dbReference>
<dbReference type="PANTHER" id="PTHR12029:SF11">
    <property type="entry name" value="METHYLTRANSFERASE TARBP1-RELATED"/>
    <property type="match status" value="1"/>
</dbReference>
<name>W8C0V0_CERCA</name>
<dbReference type="InterPro" id="IPR029028">
    <property type="entry name" value="Alpha/beta_knot_MTases"/>
</dbReference>
<dbReference type="Pfam" id="PF00588">
    <property type="entry name" value="SpoU_methylase"/>
    <property type="match status" value="1"/>
</dbReference>
<dbReference type="InterPro" id="IPR045330">
    <property type="entry name" value="TRM3/TARBP1"/>
</dbReference>
<dbReference type="InterPro" id="IPR029026">
    <property type="entry name" value="tRNA_m1G_MTases_N"/>
</dbReference>
<dbReference type="GO" id="GO:0003723">
    <property type="term" value="F:RNA binding"/>
    <property type="evidence" value="ECO:0007669"/>
    <property type="project" value="InterPro"/>
</dbReference>
<evidence type="ECO:0000313" key="4">
    <source>
        <dbReference type="EMBL" id="JAB95264.1"/>
    </source>
</evidence>
<evidence type="ECO:0000256" key="2">
    <source>
        <dbReference type="ARBA" id="ARBA00022679"/>
    </source>
</evidence>
<sequence>MGELGESSIDRIPYIALSVQLEAIEKELKAANVLPKKSLPALKVSLIRHATEIELKNGATLDIGEYFEHLLKLYNQDEFSLKYIAQVIYNIVKTLSKNLSSGASNFELTSRWSEVLLDLLFSRTWGKVLLSDMLLCLKIYSKSYSDFKIVEKMRRKLLSSINKSENITLNVTYVLIHFFDDLINENDLEISENVERLAYKLLKSEVIEERKAALYLMKKMKRSGDLDVNNFWMSYITILENLEENQSHLIIPCLKNIKQKYFKNNDFKKWQDTLYIKILSHQNIVVSRWAIYYILNTFTCSDLSADVLLEFVNALNNTCLYNWDEFCLPLNTIKKFLDDDVCRFMESMAEVNLRSVPLHFWLARIYTYKPNINFRSKELLLKLAARIRGLQNPLMRIKIIKLCEDIFCEVINCMRLSEYIVLIETLYNVTDPFNNFRTFCEKLKISIENGYSFSISQRFYEIVTNNLNDDFTYFEPDLKCANTNDGKEFYANVKQSLFLYEIVGYLKDINRAEKGNFKWISLMIVFESENKKDVRNTCQMFWDLDLDNFIDIPYKKIYDKIMSKFADDEITAAFIRKKFPDFFIKEYIKTFSDLYKYMTKIEDILTTVSSKTLEKLSELVANTTDIIDFSIIDTFLKVLKTCSRMQSLCYSVTTNLIKYLKFRCSSSQLEDYANKMICSDNENIGICTAVLNSDIVLQEKTYIEGILMGDVNFGDARIEELYLLKTDEKQCPRLQQMRVKFASSVPLQYTMAILSQLFNKLKALSLKKPRYFENSVEHRMKMRLLRAIISLMPHARVSNEEIYDLLLNYNNQLNITYMFEILVALATCDSDDDTILGKLNNISNYTPSQQVSLISIVHCYTVLHRRTLCDEKFDAIIQKLLSLTMGPHFQTRLYAQLVLYKIIQNNRGNTDHVTNYRDYLREAIGSALSPRRDELLDDVRVMLPYIYLSNPENFFNVIMFITMAPAEEYMSNLDYEKYKSSQHIFEKKIRKVIEETISLDQLKCDKSKLINMQRKMNPEQDLYAMSSITDVDISENSRMFVVASLIDKIPNLGGIARTCEVLGIRNLVLSSKKLTENQDFKSVSMTAEKNLNIIEVTPSNLEEFLKEKQAEGFEIVGAEQTVDSKNLIKFSFPRKCIMILGHEKEGIPSNILGFLDHTIEIPQFGLLRSLNVHVTGALFMWEYCKQHIVGGSTQT</sequence>
<protein>
    <submittedName>
        <fullName evidence="4">Putative methyltransferase TARBP1</fullName>
    </submittedName>
</protein>
<feature type="domain" description="tRNA/rRNA methyltransferase SpoU type" evidence="3">
    <location>
        <begin position="1039"/>
        <end position="1181"/>
    </location>
</feature>
<evidence type="ECO:0000259" key="3">
    <source>
        <dbReference type="Pfam" id="PF00588"/>
    </source>
</evidence>
<dbReference type="Gene3D" id="3.40.1280.10">
    <property type="match status" value="1"/>
</dbReference>
<keyword evidence="2 4" id="KW-0808">Transferase</keyword>
<reference evidence="4" key="2">
    <citation type="journal article" date="2014" name="BMC Genomics">
        <title>A genomic perspective to assessing quality of mass-reared SIT flies used in Mediterranean fruit fly (Ceratitis capitata) eradication in California.</title>
        <authorList>
            <person name="Calla B."/>
            <person name="Hall B."/>
            <person name="Hou S."/>
            <person name="Geib S.M."/>
        </authorList>
    </citation>
    <scope>NUCLEOTIDE SEQUENCE</scope>
</reference>
<dbReference type="InterPro" id="IPR044748">
    <property type="entry name" value="Trm3/TARBP1_C"/>
</dbReference>
<dbReference type="InterPro" id="IPR001537">
    <property type="entry name" value="SpoU_MeTrfase"/>
</dbReference>
<dbReference type="GO" id="GO:0030488">
    <property type="term" value="P:tRNA methylation"/>
    <property type="evidence" value="ECO:0007669"/>
    <property type="project" value="InterPro"/>
</dbReference>
<proteinExistence type="evidence at transcript level"/>
<accession>W8C0V0</accession>
<dbReference type="EMBL" id="GAMC01011291">
    <property type="protein sequence ID" value="JAB95264.1"/>
    <property type="molecule type" value="mRNA"/>
</dbReference>
<dbReference type="PANTHER" id="PTHR12029">
    <property type="entry name" value="RNA METHYLTRANSFERASE"/>
    <property type="match status" value="1"/>
</dbReference>
<dbReference type="SUPFAM" id="SSF75217">
    <property type="entry name" value="alpha/beta knot"/>
    <property type="match status" value="1"/>
</dbReference>
<evidence type="ECO:0000256" key="1">
    <source>
        <dbReference type="ARBA" id="ARBA00022603"/>
    </source>
</evidence>